<gene>
    <name evidence="2" type="ORF">D7N80_23505</name>
</gene>
<reference evidence="2" key="1">
    <citation type="submission" date="2018-09" db="EMBL/GenBank/DDBJ databases">
        <authorList>
            <person name="Ashton P.M."/>
            <person name="Dallman T."/>
            <person name="Nair S."/>
            <person name="De Pinna E."/>
            <person name="Peters T."/>
            <person name="Grant K."/>
        </authorList>
    </citation>
    <scope>NUCLEOTIDE SEQUENCE [LARGE SCALE GENOMIC DNA]</scope>
    <source>
        <strain evidence="2">598938</strain>
    </source>
</reference>
<dbReference type="Proteomes" id="UP000885348">
    <property type="component" value="Unassembled WGS sequence"/>
</dbReference>
<keyword evidence="1" id="KW-0175">Coiled coil</keyword>
<comment type="caution">
    <text evidence="2">The sequence shown here is derived from an EMBL/GenBank/DDBJ whole genome shotgun (WGS) entry which is preliminary data.</text>
</comment>
<evidence type="ECO:0000313" key="2">
    <source>
        <dbReference type="EMBL" id="MML56190.1"/>
    </source>
</evidence>
<feature type="coiled-coil region" evidence="1">
    <location>
        <begin position="29"/>
        <end position="56"/>
    </location>
</feature>
<proteinExistence type="predicted"/>
<accession>A0A403QN62</accession>
<name>A0A403QN62_SALET</name>
<dbReference type="EMBL" id="RVVJ01000036">
    <property type="protein sequence ID" value="MML56190.1"/>
    <property type="molecule type" value="Genomic_DNA"/>
</dbReference>
<sequence>MTQPSYKKQNAATPLAILEQELATARRVTARYRAAVEKAEARYDDAQEAEADVRYRYDKALVASWGDTPDWLTLLDGDEIRSSVMYELACRGLEQMGLGTSMINMDAGQRVVWLGFRTDSEEELQQTLRGVQFILPFVKAGSGGERDISIRHPRADAFALSLVVDARTQAVSVVKQVYGREEARIRFPGVEAALRYIRENHSDTSIEAGVQHALLTA</sequence>
<protein>
    <submittedName>
        <fullName evidence="2">Uncharacterized protein</fullName>
    </submittedName>
</protein>
<evidence type="ECO:0000256" key="1">
    <source>
        <dbReference type="SAM" id="Coils"/>
    </source>
</evidence>
<dbReference type="AlphaFoldDB" id="A0A403QN62"/>
<organism evidence="2">
    <name type="scientific">Salmonella enterica I</name>
    <dbReference type="NCBI Taxonomy" id="59201"/>
    <lineage>
        <taxon>Bacteria</taxon>
        <taxon>Pseudomonadati</taxon>
        <taxon>Pseudomonadota</taxon>
        <taxon>Gammaproteobacteria</taxon>
        <taxon>Enterobacterales</taxon>
        <taxon>Enterobacteriaceae</taxon>
        <taxon>Salmonella</taxon>
    </lineage>
</organism>